<name>A0A9X5HD99_9ACTN</name>
<sequence length="215" mass="22998">MRQHHTFLVPAVILAATLSGCSGDDGKGRPEGRDSASVCGAFAERADAASALRDVTGTNSFTEDRSKPDETLQSLRSADGELEGEEILGSPYCRLRSADGGEDVLAVNFREALAVLKADADREKRFTFYRTGESAFASEHTAALYFRCRMNAPAKEVLIHADLERLRAVDISDTRLSRANIHVLNAVARQVASELGCNSPGLVAGAPRPVSGLHA</sequence>
<dbReference type="EMBL" id="JAAGNA010000538">
    <property type="protein sequence ID" value="NEC50031.1"/>
    <property type="molecule type" value="Genomic_DNA"/>
</dbReference>
<dbReference type="AlphaFoldDB" id="A0A9X5HD99"/>
<reference evidence="1 2" key="1">
    <citation type="submission" date="2020-01" db="EMBL/GenBank/DDBJ databases">
        <title>Insect and environment-associated Actinomycetes.</title>
        <authorList>
            <person name="Currrie C."/>
            <person name="Chevrette M."/>
            <person name="Carlson C."/>
            <person name="Stubbendieck R."/>
            <person name="Wendt-Pienkowski E."/>
        </authorList>
    </citation>
    <scope>NUCLEOTIDE SEQUENCE [LARGE SCALE GENOMIC DNA]</scope>
    <source>
        <strain evidence="1 2">SID8189</strain>
    </source>
</reference>
<protein>
    <submittedName>
        <fullName evidence="1">Uncharacterized protein</fullName>
    </submittedName>
</protein>
<evidence type="ECO:0000313" key="1">
    <source>
        <dbReference type="EMBL" id="NEC50031.1"/>
    </source>
</evidence>
<accession>A0A9X5HD99</accession>
<dbReference type="Proteomes" id="UP000471745">
    <property type="component" value="Unassembled WGS sequence"/>
</dbReference>
<gene>
    <name evidence="1" type="ORF">G3I18_15820</name>
</gene>
<keyword evidence="2" id="KW-1185">Reference proteome</keyword>
<comment type="caution">
    <text evidence="1">The sequence shown here is derived from an EMBL/GenBank/DDBJ whole genome shotgun (WGS) entry which is preliminary data.</text>
</comment>
<proteinExistence type="predicted"/>
<evidence type="ECO:0000313" key="2">
    <source>
        <dbReference type="Proteomes" id="UP000471745"/>
    </source>
</evidence>
<dbReference type="PROSITE" id="PS51257">
    <property type="entry name" value="PROKAR_LIPOPROTEIN"/>
    <property type="match status" value="1"/>
</dbReference>
<organism evidence="1 2">
    <name type="scientific">Actinospica acidiphila</name>
    <dbReference type="NCBI Taxonomy" id="304899"/>
    <lineage>
        <taxon>Bacteria</taxon>
        <taxon>Bacillati</taxon>
        <taxon>Actinomycetota</taxon>
        <taxon>Actinomycetes</taxon>
        <taxon>Catenulisporales</taxon>
        <taxon>Actinospicaceae</taxon>
        <taxon>Actinospica</taxon>
    </lineage>
</organism>
<dbReference type="RefSeq" id="WP_037639641.1">
    <property type="nucleotide sequence ID" value="NZ_JAAGNA010000538.1"/>
</dbReference>